<feature type="compositionally biased region" description="Gly residues" evidence="1">
    <location>
        <begin position="12"/>
        <end position="21"/>
    </location>
</feature>
<keyword evidence="4" id="KW-1185">Reference proteome</keyword>
<keyword evidence="2" id="KW-1133">Transmembrane helix</keyword>
<evidence type="ECO:0000313" key="3">
    <source>
        <dbReference type="EMBL" id="KAK5986824.1"/>
    </source>
</evidence>
<evidence type="ECO:0000256" key="1">
    <source>
        <dbReference type="SAM" id="MobiDB-lite"/>
    </source>
</evidence>
<gene>
    <name evidence="3" type="ORF">GCK32_012034</name>
</gene>
<accession>A0AAN8J3R5</accession>
<reference evidence="3 4" key="1">
    <citation type="submission" date="2019-10" db="EMBL/GenBank/DDBJ databases">
        <title>Assembly and Annotation for the nematode Trichostrongylus colubriformis.</title>
        <authorList>
            <person name="Martin J."/>
        </authorList>
    </citation>
    <scope>NUCLEOTIDE SEQUENCE [LARGE SCALE GENOMIC DNA]</scope>
    <source>
        <strain evidence="3">G859</strain>
        <tissue evidence="3">Whole worm</tissue>
    </source>
</reference>
<keyword evidence="2" id="KW-0812">Transmembrane</keyword>
<dbReference type="EMBL" id="WIXE01000171">
    <property type="protein sequence ID" value="KAK5986824.1"/>
    <property type="molecule type" value="Genomic_DNA"/>
</dbReference>
<proteinExistence type="predicted"/>
<comment type="caution">
    <text evidence="3">The sequence shown here is derived from an EMBL/GenBank/DDBJ whole genome shotgun (WGS) entry which is preliminary data.</text>
</comment>
<feature type="region of interest" description="Disordered" evidence="1">
    <location>
        <begin position="1"/>
        <end position="23"/>
    </location>
</feature>
<evidence type="ECO:0000256" key="2">
    <source>
        <dbReference type="SAM" id="Phobius"/>
    </source>
</evidence>
<feature type="transmembrane region" description="Helical" evidence="2">
    <location>
        <begin position="27"/>
        <end position="43"/>
    </location>
</feature>
<dbReference type="AlphaFoldDB" id="A0AAN8J3R5"/>
<evidence type="ECO:0000313" key="4">
    <source>
        <dbReference type="Proteomes" id="UP001331761"/>
    </source>
</evidence>
<protein>
    <submittedName>
        <fullName evidence="3">Uncharacterized protein</fullName>
    </submittedName>
</protein>
<dbReference type="Proteomes" id="UP001331761">
    <property type="component" value="Unassembled WGS sequence"/>
</dbReference>
<name>A0AAN8J3R5_TRICO</name>
<sequence>MDVTVHEDANGGTTGTPGAAGTGISEVNFYATVLTWILTYWLFV</sequence>
<organism evidence="3 4">
    <name type="scientific">Trichostrongylus colubriformis</name>
    <name type="common">Black scour worm</name>
    <dbReference type="NCBI Taxonomy" id="6319"/>
    <lineage>
        <taxon>Eukaryota</taxon>
        <taxon>Metazoa</taxon>
        <taxon>Ecdysozoa</taxon>
        <taxon>Nematoda</taxon>
        <taxon>Chromadorea</taxon>
        <taxon>Rhabditida</taxon>
        <taxon>Rhabditina</taxon>
        <taxon>Rhabditomorpha</taxon>
        <taxon>Strongyloidea</taxon>
        <taxon>Trichostrongylidae</taxon>
        <taxon>Trichostrongylus</taxon>
    </lineage>
</organism>
<keyword evidence="2" id="KW-0472">Membrane</keyword>